<feature type="site" description="Interaction with DNA substrate" evidence="7">
    <location>
        <position position="312"/>
    </location>
</feature>
<keyword evidence="2 6" id="KW-0479">Metal-binding</keyword>
<evidence type="ECO:0000256" key="2">
    <source>
        <dbReference type="ARBA" id="ARBA00022723"/>
    </source>
</evidence>
<evidence type="ECO:0000256" key="3">
    <source>
        <dbReference type="ARBA" id="ARBA00022801"/>
    </source>
</evidence>
<feature type="binding site" evidence="6">
    <location>
        <position position="160"/>
    </location>
    <ligand>
        <name>Mg(2+)</name>
        <dbReference type="ChEBI" id="CHEBI:18420"/>
        <label>1</label>
    </ligand>
</feature>
<organism evidence="9">
    <name type="scientific">Polaromonas hydrogenivorans</name>
    <dbReference type="NCBI Taxonomy" id="335476"/>
    <lineage>
        <taxon>Bacteria</taxon>
        <taxon>Pseudomonadati</taxon>
        <taxon>Pseudomonadota</taxon>
        <taxon>Betaproteobacteria</taxon>
        <taxon>Burkholderiales</taxon>
        <taxon>Comamonadaceae</taxon>
        <taxon>Polaromonas</taxon>
    </lineage>
</organism>
<dbReference type="AlphaFoldDB" id="A0AAU7LS47"/>
<dbReference type="PROSITE" id="PS51435">
    <property type="entry name" value="AP_NUCLEASE_F1_4"/>
    <property type="match status" value="1"/>
</dbReference>
<evidence type="ECO:0000256" key="6">
    <source>
        <dbReference type="PIRSR" id="PIRSR604808-2"/>
    </source>
</evidence>
<evidence type="ECO:0000256" key="7">
    <source>
        <dbReference type="PIRSR" id="PIRSR604808-3"/>
    </source>
</evidence>
<evidence type="ECO:0000256" key="1">
    <source>
        <dbReference type="ARBA" id="ARBA00007092"/>
    </source>
</evidence>
<accession>A0AAU7LS47</accession>
<dbReference type="InterPro" id="IPR036691">
    <property type="entry name" value="Endo/exonu/phosph_ase_sf"/>
</dbReference>
<proteinExistence type="inferred from homology"/>
<feature type="binding site" evidence="6">
    <location>
        <position position="312"/>
    </location>
    <ligand>
        <name>Mg(2+)</name>
        <dbReference type="ChEBI" id="CHEBI:18420"/>
        <label>1</label>
    </ligand>
</feature>
<dbReference type="SUPFAM" id="SSF56219">
    <property type="entry name" value="DNase I-like"/>
    <property type="match status" value="1"/>
</dbReference>
<dbReference type="Gene3D" id="3.60.10.10">
    <property type="entry name" value="Endonuclease/exonuclease/phosphatase"/>
    <property type="match status" value="1"/>
</dbReference>
<keyword evidence="6" id="KW-0464">Manganese</keyword>
<comment type="cofactor">
    <cofactor evidence="6">
        <name>Mg(2+)</name>
        <dbReference type="ChEBI" id="CHEBI:18420"/>
    </cofactor>
    <cofactor evidence="6">
        <name>Mn(2+)</name>
        <dbReference type="ChEBI" id="CHEBI:29035"/>
    </cofactor>
    <text evidence="6">Probably binds two magnesium or manganese ions per subunit.</text>
</comment>
<dbReference type="GO" id="GO:0008311">
    <property type="term" value="F:double-stranded DNA 3'-5' DNA exonuclease activity"/>
    <property type="evidence" value="ECO:0007669"/>
    <property type="project" value="UniProtKB-EC"/>
</dbReference>
<dbReference type="GO" id="GO:0008081">
    <property type="term" value="F:phosphoric diester hydrolase activity"/>
    <property type="evidence" value="ECO:0007669"/>
    <property type="project" value="TreeGrafter"/>
</dbReference>
<gene>
    <name evidence="9" type="ORF">ABLV49_00830</name>
</gene>
<feature type="site" description="Important for catalytic activity" evidence="7">
    <location>
        <position position="286"/>
    </location>
</feature>
<feature type="active site" description="Proton acceptor" evidence="5">
    <location>
        <position position="312"/>
    </location>
</feature>
<keyword evidence="4 6" id="KW-0460">Magnesium</keyword>
<evidence type="ECO:0000256" key="5">
    <source>
        <dbReference type="PIRSR" id="PIRSR604808-1"/>
    </source>
</evidence>
<feature type="active site" evidence="5">
    <location>
        <position position="117"/>
    </location>
</feature>
<evidence type="ECO:0000256" key="4">
    <source>
        <dbReference type="ARBA" id="ARBA00022842"/>
    </source>
</evidence>
<feature type="domain" description="Endonuclease/exonuclease/phosphatase" evidence="8">
    <location>
        <begin position="6"/>
        <end position="312"/>
    </location>
</feature>
<keyword evidence="3 9" id="KW-0378">Hydrolase</keyword>
<name>A0AAU7LS47_9BURK</name>
<dbReference type="InterPro" id="IPR005135">
    <property type="entry name" value="Endo/exonuclease/phosphatase"/>
</dbReference>
<feature type="binding site" evidence="6">
    <location>
        <position position="8"/>
    </location>
    <ligand>
        <name>Mg(2+)</name>
        <dbReference type="ChEBI" id="CHEBI:18420"/>
        <label>1</label>
    </ligand>
</feature>
<reference evidence="9" key="1">
    <citation type="submission" date="2024-05" db="EMBL/GenBank/DDBJ databases">
        <authorList>
            <person name="Bunk B."/>
            <person name="Swiderski J."/>
            <person name="Sproer C."/>
            <person name="Thiel V."/>
        </authorList>
    </citation>
    <scope>NUCLEOTIDE SEQUENCE</scope>
    <source>
        <strain evidence="9">DSM 17735</strain>
    </source>
</reference>
<comment type="similarity">
    <text evidence="1">Belongs to the DNA repair enzymes AP/ExoA family.</text>
</comment>
<dbReference type="InterPro" id="IPR004808">
    <property type="entry name" value="AP_endonuc_1"/>
</dbReference>
<dbReference type="PANTHER" id="PTHR22748:SF6">
    <property type="entry name" value="DNA-(APURINIC OR APYRIMIDINIC SITE) ENDONUCLEASE"/>
    <property type="match status" value="1"/>
</dbReference>
<dbReference type="Pfam" id="PF03372">
    <property type="entry name" value="Exo_endo_phos"/>
    <property type="match status" value="1"/>
</dbReference>
<dbReference type="PANTHER" id="PTHR22748">
    <property type="entry name" value="AP ENDONUCLEASE"/>
    <property type="match status" value="1"/>
</dbReference>
<dbReference type="EMBL" id="CP157675">
    <property type="protein sequence ID" value="XBP70416.1"/>
    <property type="molecule type" value="Genomic_DNA"/>
</dbReference>
<protein>
    <submittedName>
        <fullName evidence="9">Exodeoxyribonuclease III</fullName>
        <ecNumber evidence="9">3.1.11.2</ecNumber>
    </submittedName>
</protein>
<feature type="binding site" evidence="6">
    <location>
        <position position="311"/>
    </location>
    <ligand>
        <name>Mg(2+)</name>
        <dbReference type="ChEBI" id="CHEBI:18420"/>
        <label>1</label>
    </ligand>
</feature>
<dbReference type="CDD" id="cd10281">
    <property type="entry name" value="Nape_like_AP-endo"/>
    <property type="match status" value="1"/>
</dbReference>
<dbReference type="GO" id="GO:0046872">
    <property type="term" value="F:metal ion binding"/>
    <property type="evidence" value="ECO:0007669"/>
    <property type="project" value="UniProtKB-KW"/>
</dbReference>
<feature type="active site" description="Proton donor/acceptor" evidence="5">
    <location>
        <position position="160"/>
    </location>
</feature>
<feature type="binding site" evidence="6">
    <location>
        <position position="36"/>
    </location>
    <ligand>
        <name>Mg(2+)</name>
        <dbReference type="ChEBI" id="CHEBI:18420"/>
        <label>1</label>
    </ligand>
</feature>
<evidence type="ECO:0000313" key="9">
    <source>
        <dbReference type="EMBL" id="XBP70416.1"/>
    </source>
</evidence>
<dbReference type="GO" id="GO:0003906">
    <property type="term" value="F:DNA-(apurinic or apyrimidinic site) endonuclease activity"/>
    <property type="evidence" value="ECO:0007669"/>
    <property type="project" value="TreeGrafter"/>
</dbReference>
<sequence length="323" mass="35426">MFKLTSLNLNGIRSAASKGLQEWVAQSMPDCICVQELKAQAADLSGRFEAIAEHKGYFQFAEKKGYSGVGIYTRHEPSDVIVGYGSTEFDAEGRYVELRFDRPGRRHSPKLSIISCYFPSGSSGEERQAAKFRFLAELYPHLAALKRCGGDNREFVLCGDINIAHQEIDLKNFKGNKKNSGFLPEERAWMTELLQGDVAPTLPTACGSLPPEGAAAPAARQSRFRGPDLQGASAALPVTPAQASPAQGGGMVDVYRRLHPATTDEAYTWWSNRGQAYAKNVGWRLDYHLATPGFGATAHSASIHKAQRFSDHAPLTIEYDWAL</sequence>
<feature type="site" description="Transition state stabilizer" evidence="7">
    <location>
        <position position="162"/>
    </location>
</feature>
<dbReference type="RefSeq" id="WP_349279773.1">
    <property type="nucleotide sequence ID" value="NZ_CBCSCU010000013.1"/>
</dbReference>
<evidence type="ECO:0000259" key="8">
    <source>
        <dbReference type="Pfam" id="PF03372"/>
    </source>
</evidence>
<dbReference type="GO" id="GO:0006284">
    <property type="term" value="P:base-excision repair"/>
    <property type="evidence" value="ECO:0007669"/>
    <property type="project" value="TreeGrafter"/>
</dbReference>
<dbReference type="NCBIfam" id="TIGR00633">
    <property type="entry name" value="xth"/>
    <property type="match status" value="1"/>
</dbReference>
<dbReference type="EC" id="3.1.11.2" evidence="9"/>
<feature type="binding site" evidence="6">
    <location>
        <position position="162"/>
    </location>
    <ligand>
        <name>Mg(2+)</name>
        <dbReference type="ChEBI" id="CHEBI:18420"/>
        <label>1</label>
    </ligand>
</feature>